<feature type="non-terminal residue" evidence="2">
    <location>
        <position position="1"/>
    </location>
</feature>
<name>A0A1H6Y4R3_9GAMM</name>
<dbReference type="GO" id="GO:0003676">
    <property type="term" value="F:nucleic acid binding"/>
    <property type="evidence" value="ECO:0007669"/>
    <property type="project" value="InterPro"/>
</dbReference>
<dbReference type="SUPFAM" id="SSF53098">
    <property type="entry name" value="Ribonuclease H-like"/>
    <property type="match status" value="1"/>
</dbReference>
<protein>
    <submittedName>
        <fullName evidence="2">Integrase core domain-containing protein</fullName>
    </submittedName>
</protein>
<proteinExistence type="predicted"/>
<dbReference type="Proteomes" id="UP000199005">
    <property type="component" value="Unassembled WGS sequence"/>
</dbReference>
<dbReference type="InterPro" id="IPR012337">
    <property type="entry name" value="RNaseH-like_sf"/>
</dbReference>
<dbReference type="Gene3D" id="3.30.420.10">
    <property type="entry name" value="Ribonuclease H-like superfamily/Ribonuclease H"/>
    <property type="match status" value="1"/>
</dbReference>
<dbReference type="InterPro" id="IPR001584">
    <property type="entry name" value="Integrase_cat-core"/>
</dbReference>
<dbReference type="PANTHER" id="PTHR46889:SF4">
    <property type="entry name" value="TRANSPOSASE INSO FOR INSERTION SEQUENCE ELEMENT IS911B-RELATED"/>
    <property type="match status" value="1"/>
</dbReference>
<dbReference type="GO" id="GO:0015074">
    <property type="term" value="P:DNA integration"/>
    <property type="evidence" value="ECO:0007669"/>
    <property type="project" value="InterPro"/>
</dbReference>
<dbReference type="Pfam" id="PF13333">
    <property type="entry name" value="rve_2"/>
    <property type="match status" value="1"/>
</dbReference>
<dbReference type="InterPro" id="IPR050900">
    <property type="entry name" value="Transposase_IS3/IS150/IS904"/>
</dbReference>
<evidence type="ECO:0000313" key="3">
    <source>
        <dbReference type="Proteomes" id="UP000199005"/>
    </source>
</evidence>
<dbReference type="EMBL" id="FNYO01000080">
    <property type="protein sequence ID" value="SEJ36231.1"/>
    <property type="molecule type" value="Genomic_DNA"/>
</dbReference>
<dbReference type="InterPro" id="IPR036397">
    <property type="entry name" value="RNaseH_sf"/>
</dbReference>
<gene>
    <name evidence="2" type="ORF">SAMN04244579_04075</name>
</gene>
<dbReference type="RefSeq" id="WP_139211290.1">
    <property type="nucleotide sequence ID" value="NZ_FNYO01000080.1"/>
</dbReference>
<organism evidence="2 3">
    <name type="scientific">Azotobacter beijerinckii</name>
    <dbReference type="NCBI Taxonomy" id="170623"/>
    <lineage>
        <taxon>Bacteria</taxon>
        <taxon>Pseudomonadati</taxon>
        <taxon>Pseudomonadota</taxon>
        <taxon>Gammaproteobacteria</taxon>
        <taxon>Pseudomonadales</taxon>
        <taxon>Pseudomonadaceae</taxon>
        <taxon>Azotobacter</taxon>
    </lineage>
</organism>
<reference evidence="2 3" key="1">
    <citation type="submission" date="2016-10" db="EMBL/GenBank/DDBJ databases">
        <authorList>
            <person name="de Groot N.N."/>
        </authorList>
    </citation>
    <scope>NUCLEOTIDE SEQUENCE [LARGE SCALE GENOMIC DNA]</scope>
    <source>
        <strain evidence="2 3">DSM 1041</strain>
    </source>
</reference>
<dbReference type="STRING" id="170623.SAMN04244579_04075"/>
<dbReference type="AlphaFoldDB" id="A0A1H6Y4R3"/>
<sequence>QYCAKAYRGLQEQFGMVTSMSRKGNCFDNAPIESFWGCLKNELVYHRRFATRAEAEAAIREYIETFYNRQRRHSRLGYLAPAEFAKRYQDSAAAA</sequence>
<evidence type="ECO:0000313" key="2">
    <source>
        <dbReference type="EMBL" id="SEJ36231.1"/>
    </source>
</evidence>
<evidence type="ECO:0000259" key="1">
    <source>
        <dbReference type="PROSITE" id="PS50994"/>
    </source>
</evidence>
<dbReference type="PROSITE" id="PS50994">
    <property type="entry name" value="INTEGRASE"/>
    <property type="match status" value="1"/>
</dbReference>
<dbReference type="PANTHER" id="PTHR46889">
    <property type="entry name" value="TRANSPOSASE INSF FOR INSERTION SEQUENCE IS3B-RELATED"/>
    <property type="match status" value="1"/>
</dbReference>
<accession>A0A1H6Y4R3</accession>
<feature type="domain" description="Integrase catalytic" evidence="1">
    <location>
        <begin position="1"/>
        <end position="89"/>
    </location>
</feature>